<feature type="region of interest" description="Disordered" evidence="1">
    <location>
        <begin position="126"/>
        <end position="159"/>
    </location>
</feature>
<feature type="chain" id="PRO_5015551411" description="Secreted protein" evidence="2">
    <location>
        <begin position="23"/>
        <end position="194"/>
    </location>
</feature>
<gene>
    <name evidence="3" type="ORF">M440DRAFT_1128239</name>
</gene>
<sequence length="194" mass="20850">MGPMVPCACPALLGLGALCSMGGPLHWQFNPSGPSSQSFAPNLHLIAHGVACSILSRPITVRRGKKKRDRGRQPEHGQLTGRCCIHQHHAADGKAWQKARPGAVLLCFALLAIRPLVLRASPSFFSAPRPSSTRPHAAFLPQPAPVRRRQSPSFEPPSASLQLAFHTRSSLSTQLDCFRSALLFSSIPGVSVLD</sequence>
<evidence type="ECO:0000256" key="1">
    <source>
        <dbReference type="SAM" id="MobiDB-lite"/>
    </source>
</evidence>
<feature type="signal peptide" evidence="2">
    <location>
        <begin position="1"/>
        <end position="22"/>
    </location>
</feature>
<name>A0A2T4CG37_TRILO</name>
<reference evidence="3 4" key="1">
    <citation type="submission" date="2016-07" db="EMBL/GenBank/DDBJ databases">
        <title>Multiple horizontal gene transfer events from other fungi enriched the ability of initially mycotrophic Trichoderma (Ascomycota) to feed on dead plant biomass.</title>
        <authorList>
            <consortium name="DOE Joint Genome Institute"/>
            <person name="Aerts A."/>
            <person name="Atanasova L."/>
            <person name="Chenthamara K."/>
            <person name="Zhang J."/>
            <person name="Grujic M."/>
            <person name="Henrissat B."/>
            <person name="Kuo A."/>
            <person name="Salamov A."/>
            <person name="Lipzen A."/>
            <person name="Labutti K."/>
            <person name="Barry K."/>
            <person name="Miao Y."/>
            <person name="Rahimi M.J."/>
            <person name="Shen Q."/>
            <person name="Grigoriev I.V."/>
            <person name="Kubicek C.P."/>
            <person name="Druzhinina I.S."/>
        </authorList>
    </citation>
    <scope>NUCLEOTIDE SEQUENCE [LARGE SCALE GENOMIC DNA]</scope>
    <source>
        <strain evidence="3 4">ATCC 18648</strain>
    </source>
</reference>
<proteinExistence type="predicted"/>
<keyword evidence="2" id="KW-0732">Signal</keyword>
<accession>A0A2T4CG37</accession>
<evidence type="ECO:0000313" key="3">
    <source>
        <dbReference type="EMBL" id="PTB80498.1"/>
    </source>
</evidence>
<dbReference type="AlphaFoldDB" id="A0A2T4CG37"/>
<organism evidence="3 4">
    <name type="scientific">Trichoderma longibrachiatum ATCC 18648</name>
    <dbReference type="NCBI Taxonomy" id="983965"/>
    <lineage>
        <taxon>Eukaryota</taxon>
        <taxon>Fungi</taxon>
        <taxon>Dikarya</taxon>
        <taxon>Ascomycota</taxon>
        <taxon>Pezizomycotina</taxon>
        <taxon>Sordariomycetes</taxon>
        <taxon>Hypocreomycetidae</taxon>
        <taxon>Hypocreales</taxon>
        <taxon>Hypocreaceae</taxon>
        <taxon>Trichoderma</taxon>
    </lineage>
</organism>
<evidence type="ECO:0008006" key="5">
    <source>
        <dbReference type="Google" id="ProtNLM"/>
    </source>
</evidence>
<keyword evidence="4" id="KW-1185">Reference proteome</keyword>
<evidence type="ECO:0000256" key="2">
    <source>
        <dbReference type="SAM" id="SignalP"/>
    </source>
</evidence>
<protein>
    <recommendedName>
        <fullName evidence="5">Secreted protein</fullName>
    </recommendedName>
</protein>
<dbReference type="Proteomes" id="UP000240760">
    <property type="component" value="Unassembled WGS sequence"/>
</dbReference>
<dbReference type="EMBL" id="KZ679127">
    <property type="protein sequence ID" value="PTB80498.1"/>
    <property type="molecule type" value="Genomic_DNA"/>
</dbReference>
<evidence type="ECO:0000313" key="4">
    <source>
        <dbReference type="Proteomes" id="UP000240760"/>
    </source>
</evidence>